<gene>
    <name evidence="1" type="ORF">Pint_25725</name>
</gene>
<evidence type="ECO:0000313" key="2">
    <source>
        <dbReference type="Proteomes" id="UP001163603"/>
    </source>
</evidence>
<organism evidence="1 2">
    <name type="scientific">Pistacia integerrima</name>
    <dbReference type="NCBI Taxonomy" id="434235"/>
    <lineage>
        <taxon>Eukaryota</taxon>
        <taxon>Viridiplantae</taxon>
        <taxon>Streptophyta</taxon>
        <taxon>Embryophyta</taxon>
        <taxon>Tracheophyta</taxon>
        <taxon>Spermatophyta</taxon>
        <taxon>Magnoliopsida</taxon>
        <taxon>eudicotyledons</taxon>
        <taxon>Gunneridae</taxon>
        <taxon>Pentapetalae</taxon>
        <taxon>rosids</taxon>
        <taxon>malvids</taxon>
        <taxon>Sapindales</taxon>
        <taxon>Anacardiaceae</taxon>
        <taxon>Pistacia</taxon>
    </lineage>
</organism>
<protein>
    <submittedName>
        <fullName evidence="1">Uncharacterized protein</fullName>
    </submittedName>
</protein>
<dbReference type="EMBL" id="CM047742">
    <property type="protein sequence ID" value="KAJ0034631.1"/>
    <property type="molecule type" value="Genomic_DNA"/>
</dbReference>
<dbReference type="Proteomes" id="UP001163603">
    <property type="component" value="Chromosome 7"/>
</dbReference>
<keyword evidence="2" id="KW-1185">Reference proteome</keyword>
<proteinExistence type="predicted"/>
<reference evidence="2" key="1">
    <citation type="journal article" date="2023" name="G3 (Bethesda)">
        <title>Genome assembly and association tests identify interacting loci associated with vigor, precocity, and sex in interspecific pistachio rootstocks.</title>
        <authorList>
            <person name="Palmer W."/>
            <person name="Jacygrad E."/>
            <person name="Sagayaradj S."/>
            <person name="Cavanaugh K."/>
            <person name="Han R."/>
            <person name="Bertier L."/>
            <person name="Beede B."/>
            <person name="Kafkas S."/>
            <person name="Golino D."/>
            <person name="Preece J."/>
            <person name="Michelmore R."/>
        </authorList>
    </citation>
    <scope>NUCLEOTIDE SEQUENCE [LARGE SCALE GENOMIC DNA]</scope>
</reference>
<accession>A0ACC0YEK6</accession>
<name>A0ACC0YEK6_9ROSI</name>
<evidence type="ECO:0000313" key="1">
    <source>
        <dbReference type="EMBL" id="KAJ0034631.1"/>
    </source>
</evidence>
<comment type="caution">
    <text evidence="1">The sequence shown here is derived from an EMBL/GenBank/DDBJ whole genome shotgun (WGS) entry which is preliminary data.</text>
</comment>
<sequence length="354" mass="38834">MDFGAAADGENDDSKASQNSQSFRICNINYYVDYQAFITAWKKACDWNGNSEVFVPQGKYLVNSVVFKGPCKGPISFIVKGFVKAPVDVSTFVDKESWITFERLSNFTLAGGGIFHGQGQIAWQQNDCQKNSKCQIPTSLRFNFLNDSTIKEIKSVDSKKVHINVFASYNLKLKSIKISAPGDSPNTDGIHIGSSKGIEIMIHVGSVGRTPNEKAISGLTVRNCTLTGTDNGVRIKTWPDSYEGVLSNFTFEDIVMKNVQNPIVIDQEYCPYKACNKKVPSKVKISNVKYNNIRGTSSSKVAINLLCSKLNPCQNVEIDDINLVYNDAKAAPATSSCSNVQAILKGNHIPITCV</sequence>